<organism evidence="2 3">
    <name type="scientific">Deinococcus radiophilus</name>
    <dbReference type="NCBI Taxonomy" id="32062"/>
    <lineage>
        <taxon>Bacteria</taxon>
        <taxon>Thermotogati</taxon>
        <taxon>Deinococcota</taxon>
        <taxon>Deinococci</taxon>
        <taxon>Deinococcales</taxon>
        <taxon>Deinococcaceae</taxon>
        <taxon>Deinococcus</taxon>
    </lineage>
</organism>
<dbReference type="InterPro" id="IPR026888">
    <property type="entry name" value="AcetylCoA_hyd_C"/>
</dbReference>
<dbReference type="Proteomes" id="UP000277766">
    <property type="component" value="Unassembled WGS sequence"/>
</dbReference>
<dbReference type="Gene3D" id="3.40.1080.20">
    <property type="entry name" value="Acetyl-CoA hydrolase/transferase C-terminal domain"/>
    <property type="match status" value="1"/>
</dbReference>
<dbReference type="GO" id="GO:0008775">
    <property type="term" value="F:acetate CoA-transferase activity"/>
    <property type="evidence" value="ECO:0007669"/>
    <property type="project" value="InterPro"/>
</dbReference>
<dbReference type="EMBL" id="RXPE01000018">
    <property type="protein sequence ID" value="RTR26134.1"/>
    <property type="molecule type" value="Genomic_DNA"/>
</dbReference>
<dbReference type="PANTHER" id="PTHR21432">
    <property type="entry name" value="ACETYL-COA HYDROLASE-RELATED"/>
    <property type="match status" value="1"/>
</dbReference>
<feature type="non-terminal residue" evidence="2">
    <location>
        <position position="1"/>
    </location>
</feature>
<keyword evidence="3" id="KW-1185">Reference proteome</keyword>
<sequence length="181" mass="18842">AALLQPLGSSQAPLLKLGTRILVRLPFHGPWSLAAHTCAAINNSAVEIDLTGQVCADSVGTRMISGFGGQLDFVRGANASEGGRSIMAVTSTARVSGQSASRIVPTLTEGAGVVTTRGDVRYVVTEYGVADLYGRSLSERAQALTHIAHPDFHEELRSAAEARGLRPLSVSPALAAPTPTR</sequence>
<evidence type="ECO:0000313" key="2">
    <source>
        <dbReference type="EMBL" id="RTR26134.1"/>
    </source>
</evidence>
<dbReference type="InterPro" id="IPR037171">
    <property type="entry name" value="NagB/RpiA_transferase-like"/>
</dbReference>
<proteinExistence type="predicted"/>
<dbReference type="InterPro" id="IPR046433">
    <property type="entry name" value="ActCoA_hydro"/>
</dbReference>
<accession>A0A431VSM0</accession>
<feature type="domain" description="Acetyl-CoA hydrolase/transferase C-terminal" evidence="1">
    <location>
        <begin position="37"/>
        <end position="160"/>
    </location>
</feature>
<protein>
    <recommendedName>
        <fullName evidence="1">Acetyl-CoA hydrolase/transferase C-terminal domain-containing protein</fullName>
    </recommendedName>
</protein>
<gene>
    <name evidence="2" type="ORF">EJ104_09075</name>
</gene>
<evidence type="ECO:0000259" key="1">
    <source>
        <dbReference type="Pfam" id="PF13336"/>
    </source>
</evidence>
<dbReference type="RefSeq" id="WP_325049945.1">
    <property type="nucleotide sequence ID" value="NZ_RXPE01000018.1"/>
</dbReference>
<dbReference type="AlphaFoldDB" id="A0A431VSM0"/>
<dbReference type="InterPro" id="IPR038460">
    <property type="entry name" value="AcetylCoA_hyd_C_sf"/>
</dbReference>
<dbReference type="Pfam" id="PF13336">
    <property type="entry name" value="AcetylCoA_hyd_C"/>
    <property type="match status" value="1"/>
</dbReference>
<reference evidence="2 3" key="1">
    <citation type="submission" date="2018-12" db="EMBL/GenBank/DDBJ databases">
        <title>Deinococcus radiophilus ATCC 27603 genome sequencing and assembly.</title>
        <authorList>
            <person name="Maclea K.S."/>
            <person name="Maynard C.R."/>
        </authorList>
    </citation>
    <scope>NUCLEOTIDE SEQUENCE [LARGE SCALE GENOMIC DNA]</scope>
    <source>
        <strain evidence="2 3">ATCC 27603</strain>
    </source>
</reference>
<dbReference type="GO" id="GO:0006083">
    <property type="term" value="P:acetate metabolic process"/>
    <property type="evidence" value="ECO:0007669"/>
    <property type="project" value="InterPro"/>
</dbReference>
<dbReference type="PANTHER" id="PTHR21432:SF20">
    <property type="entry name" value="ACETYL-COA HYDROLASE"/>
    <property type="match status" value="1"/>
</dbReference>
<evidence type="ECO:0000313" key="3">
    <source>
        <dbReference type="Proteomes" id="UP000277766"/>
    </source>
</evidence>
<name>A0A431VSM0_9DEIO</name>
<comment type="caution">
    <text evidence="2">The sequence shown here is derived from an EMBL/GenBank/DDBJ whole genome shotgun (WGS) entry which is preliminary data.</text>
</comment>
<dbReference type="SUPFAM" id="SSF100950">
    <property type="entry name" value="NagB/RpiA/CoA transferase-like"/>
    <property type="match status" value="1"/>
</dbReference>